<dbReference type="PANTHER" id="PTHR30336:SF4">
    <property type="entry name" value="ENVELOPE BIOGENESIS FACTOR ELYC"/>
    <property type="match status" value="1"/>
</dbReference>
<dbReference type="PANTHER" id="PTHR30336">
    <property type="entry name" value="INNER MEMBRANE PROTEIN, PROBABLE PERMEASE"/>
    <property type="match status" value="1"/>
</dbReference>
<feature type="transmembrane region" description="Helical" evidence="1">
    <location>
        <begin position="31"/>
        <end position="50"/>
    </location>
</feature>
<protein>
    <recommendedName>
        <fullName evidence="2">DUF218 domain-containing protein</fullName>
    </recommendedName>
</protein>
<name>A0A343JCD8_9CLOT</name>
<keyword evidence="1" id="KW-0472">Membrane</keyword>
<dbReference type="OrthoDB" id="9782395at2"/>
<dbReference type="InterPro" id="IPR014729">
    <property type="entry name" value="Rossmann-like_a/b/a_fold"/>
</dbReference>
<dbReference type="Proteomes" id="UP000264883">
    <property type="component" value="Chromosome"/>
</dbReference>
<organism evidence="3 4">
    <name type="scientific">Clostridium isatidis</name>
    <dbReference type="NCBI Taxonomy" id="182773"/>
    <lineage>
        <taxon>Bacteria</taxon>
        <taxon>Bacillati</taxon>
        <taxon>Bacillota</taxon>
        <taxon>Clostridia</taxon>
        <taxon>Eubacteriales</taxon>
        <taxon>Clostridiaceae</taxon>
        <taxon>Clostridium</taxon>
    </lineage>
</organism>
<dbReference type="Pfam" id="PF02698">
    <property type="entry name" value="DUF218"/>
    <property type="match status" value="1"/>
</dbReference>
<dbReference type="GO" id="GO:0043164">
    <property type="term" value="P:Gram-negative-bacterium-type cell wall biogenesis"/>
    <property type="evidence" value="ECO:0007669"/>
    <property type="project" value="TreeGrafter"/>
</dbReference>
<keyword evidence="4" id="KW-1185">Reference proteome</keyword>
<evidence type="ECO:0000313" key="3">
    <source>
        <dbReference type="EMBL" id="ASW43196.1"/>
    </source>
</evidence>
<dbReference type="KEGG" id="cia:BEN51_06795"/>
<feature type="transmembrane region" description="Helical" evidence="1">
    <location>
        <begin position="7"/>
        <end position="25"/>
    </location>
</feature>
<evidence type="ECO:0000256" key="1">
    <source>
        <dbReference type="SAM" id="Phobius"/>
    </source>
</evidence>
<evidence type="ECO:0000313" key="4">
    <source>
        <dbReference type="Proteomes" id="UP000264883"/>
    </source>
</evidence>
<dbReference type="EMBL" id="CP016786">
    <property type="protein sequence ID" value="ASW43196.1"/>
    <property type="molecule type" value="Genomic_DNA"/>
</dbReference>
<feature type="domain" description="DUF218" evidence="2">
    <location>
        <begin position="93"/>
        <end position="229"/>
    </location>
</feature>
<dbReference type="Gene3D" id="3.40.50.620">
    <property type="entry name" value="HUPs"/>
    <property type="match status" value="1"/>
</dbReference>
<sequence length="254" mass="29320">MLKYIDIFVGILILIYTIIINIIYGKISFSEIFYCIGILLIIFHFIKIILYKNKILKKLYNIIKCIIVLVLTAFIIIESIIIIFPKKDTSYSDYVIVLGAGLKGEWITLTLRNRLDKTVEYVKKQEKECKIIVSGGQGKGEDISEAEAMKKYLIEKGVDKDLIIMEDKSTNTKENLTFSKDIIEKIEGKYIKNNKVTVITTDFHAFRSNMLAKHLEYKNISFYTSKTESLLVPIQYFREALAVIKSFIIDIKLS</sequence>
<dbReference type="InterPro" id="IPR003848">
    <property type="entry name" value="DUF218"/>
</dbReference>
<dbReference type="GO" id="GO:0005886">
    <property type="term" value="C:plasma membrane"/>
    <property type="evidence" value="ECO:0007669"/>
    <property type="project" value="TreeGrafter"/>
</dbReference>
<accession>A0A343JCD8</accession>
<reference evidence="3 4" key="1">
    <citation type="submission" date="2016-08" db="EMBL/GenBank/DDBJ databases">
        <title>Complete Genome Sequence Of The Indigo Reducing Clostridium isatidis DSM15098.</title>
        <authorList>
            <person name="Little G.T."/>
            <person name="Minton N.P."/>
        </authorList>
    </citation>
    <scope>NUCLEOTIDE SEQUENCE [LARGE SCALE GENOMIC DNA]</scope>
    <source>
        <strain evidence="3 4">DSM 15098</strain>
    </source>
</reference>
<dbReference type="AlphaFoldDB" id="A0A343JCD8"/>
<gene>
    <name evidence="3" type="ORF">BEN51_06795</name>
</gene>
<dbReference type="RefSeq" id="WP_119865333.1">
    <property type="nucleotide sequence ID" value="NZ_CP016786.1"/>
</dbReference>
<dbReference type="CDD" id="cd06259">
    <property type="entry name" value="YdcF-like"/>
    <property type="match status" value="1"/>
</dbReference>
<dbReference type="InterPro" id="IPR051599">
    <property type="entry name" value="Cell_Envelope_Assoc"/>
</dbReference>
<keyword evidence="1" id="KW-1133">Transmembrane helix</keyword>
<dbReference type="GO" id="GO:0000270">
    <property type="term" value="P:peptidoglycan metabolic process"/>
    <property type="evidence" value="ECO:0007669"/>
    <property type="project" value="TreeGrafter"/>
</dbReference>
<proteinExistence type="predicted"/>
<keyword evidence="1" id="KW-0812">Transmembrane</keyword>
<evidence type="ECO:0000259" key="2">
    <source>
        <dbReference type="Pfam" id="PF02698"/>
    </source>
</evidence>
<feature type="transmembrane region" description="Helical" evidence="1">
    <location>
        <begin position="62"/>
        <end position="84"/>
    </location>
</feature>